<evidence type="ECO:0000256" key="1">
    <source>
        <dbReference type="SAM" id="MobiDB-lite"/>
    </source>
</evidence>
<gene>
    <name evidence="3" type="ORF">KV203_03190</name>
</gene>
<dbReference type="Proteomes" id="UP000887023">
    <property type="component" value="Chromosome"/>
</dbReference>
<dbReference type="Pfam" id="PF11867">
    <property type="entry name" value="T1RH-like_C"/>
    <property type="match status" value="1"/>
</dbReference>
<dbReference type="InterPro" id="IPR021810">
    <property type="entry name" value="T1RH-like_C"/>
</dbReference>
<evidence type="ECO:0000313" key="3">
    <source>
        <dbReference type="EMBL" id="QXQ14436.1"/>
    </source>
</evidence>
<accession>A0ABX8SAU3</accession>
<name>A0ABX8SAU3_9ACTN</name>
<keyword evidence="4" id="KW-1185">Reference proteome</keyword>
<sequence>MSSDRTGVVSAGRPTRYSGGVEVCAGGRSDQDRRAASASKRRTCRSCAISDRVPARRGLTSIPSASRSRRSPARSVRFFGTYSVLRESSSSRTMLSLPLDRWWTPDSGRDPTDGLTKPSLADLDPDFATKATRAKHPHLAIEALRARLAEESAKATRNNLAREVGAEGNRGDRFTPPLNQDEPAFYDAVATNESAVRLQGDDVLSQIARELVQLLRRDTRTDWTVRDDMRAKMRSSIKRLLVKYKYPQDKQPAAIKLVIEQMEAMAPRFAEQPAP</sequence>
<organism evidence="3 4">
    <name type="scientific">Skermania pinensis</name>
    <dbReference type="NCBI Taxonomy" id="39122"/>
    <lineage>
        <taxon>Bacteria</taxon>
        <taxon>Bacillati</taxon>
        <taxon>Actinomycetota</taxon>
        <taxon>Actinomycetes</taxon>
        <taxon>Mycobacteriales</taxon>
        <taxon>Gordoniaceae</taxon>
        <taxon>Skermania</taxon>
    </lineage>
</organism>
<evidence type="ECO:0000259" key="2">
    <source>
        <dbReference type="Pfam" id="PF11867"/>
    </source>
</evidence>
<dbReference type="EMBL" id="CP079105">
    <property type="protein sequence ID" value="QXQ14436.1"/>
    <property type="molecule type" value="Genomic_DNA"/>
</dbReference>
<feature type="domain" description="Type I restriction enzyme HindI endonuclease subunit-like C-terminal" evidence="2">
    <location>
        <begin position="159"/>
        <end position="266"/>
    </location>
</feature>
<proteinExistence type="predicted"/>
<reference evidence="3" key="1">
    <citation type="submission" date="2021-07" db="EMBL/GenBank/DDBJ databases">
        <title>Candidatus Kaistella beijingensis sp. nov. isolated from a municipal wastewater treatment plant is involved in sludge foaming.</title>
        <authorList>
            <person name="Song Y."/>
            <person name="Liu S.-J."/>
        </authorList>
    </citation>
    <scope>NUCLEOTIDE SEQUENCE</scope>
    <source>
        <strain evidence="3">DSM 43998</strain>
    </source>
</reference>
<protein>
    <submittedName>
        <fullName evidence="3">DUF3387 domain-containing protein</fullName>
    </submittedName>
</protein>
<evidence type="ECO:0000313" key="4">
    <source>
        <dbReference type="Proteomes" id="UP000887023"/>
    </source>
</evidence>
<feature type="region of interest" description="Disordered" evidence="1">
    <location>
        <begin position="1"/>
        <end position="20"/>
    </location>
</feature>